<dbReference type="EMBL" id="KM038704">
    <property type="protein sequence ID" value="AIG56165.1"/>
    <property type="molecule type" value="Genomic_DNA"/>
</dbReference>
<dbReference type="Gene3D" id="2.10.25.10">
    <property type="entry name" value="Laminin"/>
    <property type="match status" value="2"/>
</dbReference>
<sequence>MKLLHALCYLGVAAAANVTTRTIAPIRDKSVGICNVDADCKAFPGTVCILINLGESTTGKCTPNYGTKPVCRGGQAGFCPQYQTTTVGYLNPQCVLVDKTSQPATNTDAIVPSKVTTKPKTKAPVTTAAAARFLAANATTGSAAGDAAVKDQKCPSNPALVLSDPDCWFNTPYKDEIITVQYKCISYDLCLEQSAWSKGSPDEQNAYCHPKGCVTGDRELCNNHGTCQGNDPYTPMSPRGYSCRCYPGYTGVFCEEQTGSRDCDVDCGLGGACINRQCVCYVGFQGLDPRCSKCTSNAACENDNRCDVDTGLCQCKPGFNGPTCGGRLATCAGVKCKFGGFTKVSGDTCGCVCPKCPAGTDCVPCGGADGTDCSTCPASLGGTGDADATSDTESSTIKGKGGASGAAMYTVSFVALTISTLAAMAM</sequence>
<feature type="chain" id="PRO_5013108000" evidence="3">
    <location>
        <begin position="16"/>
        <end position="426"/>
    </location>
</feature>
<evidence type="ECO:0000313" key="5">
    <source>
        <dbReference type="EMBL" id="AIG56165.1"/>
    </source>
</evidence>
<organism evidence="5">
    <name type="scientific">Achlya hypogyna</name>
    <name type="common">Oomycete</name>
    <name type="synonym">Protoachlya hypogyna</name>
    <dbReference type="NCBI Taxonomy" id="1202772"/>
    <lineage>
        <taxon>Eukaryota</taxon>
        <taxon>Sar</taxon>
        <taxon>Stramenopiles</taxon>
        <taxon>Oomycota</taxon>
        <taxon>Saprolegniomycetes</taxon>
        <taxon>Saprolegniales</taxon>
        <taxon>Achlyaceae</taxon>
        <taxon>Achlya</taxon>
    </lineage>
</organism>
<dbReference type="PROSITE" id="PS01186">
    <property type="entry name" value="EGF_2"/>
    <property type="match status" value="2"/>
</dbReference>
<comment type="caution">
    <text evidence="1">Lacks conserved residue(s) required for the propagation of feature annotation.</text>
</comment>
<dbReference type="PROSITE" id="PS50026">
    <property type="entry name" value="EGF_3"/>
    <property type="match status" value="1"/>
</dbReference>
<evidence type="ECO:0000256" key="2">
    <source>
        <dbReference type="SAM" id="MobiDB-lite"/>
    </source>
</evidence>
<reference evidence="5" key="1">
    <citation type="journal article" date="2014" name="Genome Biol. Evol.">
        <title>The secreted proteins of Achlya hypogyna and Thraustotheca clavata identify the ancestral oomycete secretome and reveal gene acquisitions by horizontal gene transfer.</title>
        <authorList>
            <person name="Misner I."/>
            <person name="Blouin N."/>
            <person name="Leonard G."/>
            <person name="Richards T.A."/>
            <person name="Lane C.E."/>
        </authorList>
    </citation>
    <scope>NUCLEOTIDE SEQUENCE</scope>
    <source>
        <strain evidence="5">ATCC 48635</strain>
    </source>
</reference>
<feature type="domain" description="EGF-like" evidence="4">
    <location>
        <begin position="209"/>
        <end position="255"/>
    </location>
</feature>
<accession>A0A0A7CNW8</accession>
<proteinExistence type="predicted"/>
<feature type="region of interest" description="Disordered" evidence="2">
    <location>
        <begin position="382"/>
        <end position="403"/>
    </location>
</feature>
<evidence type="ECO:0000259" key="4">
    <source>
        <dbReference type="PROSITE" id="PS50026"/>
    </source>
</evidence>
<dbReference type="SUPFAM" id="SSF57196">
    <property type="entry name" value="EGF/Laminin"/>
    <property type="match status" value="1"/>
</dbReference>
<dbReference type="SMART" id="SM00181">
    <property type="entry name" value="EGF"/>
    <property type="match status" value="3"/>
</dbReference>
<keyword evidence="3" id="KW-0732">Signal</keyword>
<name>A0A0A7CNW8_ACHHY</name>
<feature type="signal peptide" evidence="3">
    <location>
        <begin position="1"/>
        <end position="15"/>
    </location>
</feature>
<evidence type="ECO:0000256" key="3">
    <source>
        <dbReference type="SAM" id="SignalP"/>
    </source>
</evidence>
<keyword evidence="1" id="KW-1015">Disulfide bond</keyword>
<feature type="disulfide bond" evidence="1">
    <location>
        <begin position="245"/>
        <end position="254"/>
    </location>
</feature>
<dbReference type="PROSITE" id="PS00022">
    <property type="entry name" value="EGF_1"/>
    <property type="match status" value="2"/>
</dbReference>
<protein>
    <submittedName>
        <fullName evidence="5">Secreted protein</fullName>
    </submittedName>
</protein>
<dbReference type="AlphaFoldDB" id="A0A0A7CNW8"/>
<dbReference type="InterPro" id="IPR000742">
    <property type="entry name" value="EGF"/>
</dbReference>
<evidence type="ECO:0000256" key="1">
    <source>
        <dbReference type="PROSITE-ProRule" id="PRU00076"/>
    </source>
</evidence>
<keyword evidence="1" id="KW-0245">EGF-like domain</keyword>